<accession>N8WWG3</accession>
<reference evidence="1 2" key="1">
    <citation type="submission" date="2013-02" db="EMBL/GenBank/DDBJ databases">
        <title>The Genome Sequence of Acinetobacter guillouiae NIPH 991.</title>
        <authorList>
            <consortium name="The Broad Institute Genome Sequencing Platform"/>
            <consortium name="The Broad Institute Genome Sequencing Center for Infectious Disease"/>
            <person name="Cerqueira G."/>
            <person name="Feldgarden M."/>
            <person name="Courvalin P."/>
            <person name="Perichon B."/>
            <person name="Grillot-Courvalin C."/>
            <person name="Clermont D."/>
            <person name="Rocha E."/>
            <person name="Yoon E.-J."/>
            <person name="Nemec A."/>
            <person name="Walker B."/>
            <person name="Young S.K."/>
            <person name="Zeng Q."/>
            <person name="Gargeya S."/>
            <person name="Fitzgerald M."/>
            <person name="Haas B."/>
            <person name="Abouelleil A."/>
            <person name="Alvarado L."/>
            <person name="Arachchi H.M."/>
            <person name="Berlin A.M."/>
            <person name="Chapman S.B."/>
            <person name="Dewar J."/>
            <person name="Goldberg J."/>
            <person name="Griggs A."/>
            <person name="Gujja S."/>
            <person name="Hansen M."/>
            <person name="Howarth C."/>
            <person name="Imamovic A."/>
            <person name="Larimer J."/>
            <person name="McCowan C."/>
            <person name="Murphy C."/>
            <person name="Neiman D."/>
            <person name="Pearson M."/>
            <person name="Priest M."/>
            <person name="Roberts A."/>
            <person name="Saif S."/>
            <person name="Shea T."/>
            <person name="Sisk P."/>
            <person name="Sykes S."/>
            <person name="Wortman J."/>
            <person name="Nusbaum C."/>
            <person name="Birren B."/>
        </authorList>
    </citation>
    <scope>NUCLEOTIDE SEQUENCE [LARGE SCALE GENOMIC DNA]</scope>
    <source>
        <strain evidence="1 2">NIPH 991</strain>
    </source>
</reference>
<dbReference type="PATRIC" id="fig|1217656.3.peg.3358"/>
<proteinExistence type="predicted"/>
<comment type="caution">
    <text evidence="1">The sequence shown here is derived from an EMBL/GenBank/DDBJ whole genome shotgun (WGS) entry which is preliminary data.</text>
</comment>
<dbReference type="EMBL" id="APPJ01000012">
    <property type="protein sequence ID" value="ENV16477.1"/>
    <property type="molecule type" value="Genomic_DNA"/>
</dbReference>
<dbReference type="Proteomes" id="UP000013148">
    <property type="component" value="Unassembled WGS sequence"/>
</dbReference>
<keyword evidence="2" id="KW-1185">Reference proteome</keyword>
<protein>
    <submittedName>
        <fullName evidence="1">Uncharacterized protein</fullName>
    </submittedName>
</protein>
<gene>
    <name evidence="1" type="ORF">F964_03412</name>
</gene>
<evidence type="ECO:0000313" key="1">
    <source>
        <dbReference type="EMBL" id="ENV16477.1"/>
    </source>
</evidence>
<dbReference type="eggNOG" id="ENOG5033DQY">
    <property type="taxonomic scope" value="Bacteria"/>
</dbReference>
<evidence type="ECO:0000313" key="2">
    <source>
        <dbReference type="Proteomes" id="UP000013148"/>
    </source>
</evidence>
<sequence length="87" mass="9940">MREITFNDAGDFQAINAAREWLKANGFSYGPMCMDMPIGILKGKWLIAKWRNLTIKERKQLHGQIISKDFREGPVVIQITNFQGGDL</sequence>
<dbReference type="RefSeq" id="WP_004822087.1">
    <property type="nucleotide sequence ID" value="NZ_KB849456.1"/>
</dbReference>
<dbReference type="HOGENOM" id="CLU_174527_0_0_6"/>
<organism evidence="1 2">
    <name type="scientific">Acinetobacter guillouiae NIPH 991</name>
    <dbReference type="NCBI Taxonomy" id="1217656"/>
    <lineage>
        <taxon>Bacteria</taxon>
        <taxon>Pseudomonadati</taxon>
        <taxon>Pseudomonadota</taxon>
        <taxon>Gammaproteobacteria</taxon>
        <taxon>Moraxellales</taxon>
        <taxon>Moraxellaceae</taxon>
        <taxon>Acinetobacter</taxon>
    </lineage>
</organism>
<dbReference type="AlphaFoldDB" id="N8WWG3"/>
<name>N8WWG3_ACIGI</name>